<dbReference type="InterPro" id="IPR044084">
    <property type="entry name" value="AvModA-like_subst-bd"/>
</dbReference>
<dbReference type="PANTHER" id="PTHR30632:SF14">
    <property type="entry name" value="TUNGSTATE_MOLYBDATE_CHROMATE-BINDING PROTEIN MODA"/>
    <property type="match status" value="1"/>
</dbReference>
<reference evidence="5" key="1">
    <citation type="journal article" date="2019" name="Int. J. Syst. Evol. Microbiol.">
        <title>The Global Catalogue of Microorganisms (GCM) 10K type strain sequencing project: providing services to taxonomists for standard genome sequencing and annotation.</title>
        <authorList>
            <consortium name="The Broad Institute Genomics Platform"/>
            <consortium name="The Broad Institute Genome Sequencing Center for Infectious Disease"/>
            <person name="Wu L."/>
            <person name="Ma J."/>
        </authorList>
    </citation>
    <scope>NUCLEOTIDE SEQUENCE [LARGE SCALE GENOMIC DNA]</scope>
    <source>
        <strain evidence="5">CGMCC 1.10131</strain>
    </source>
</reference>
<evidence type="ECO:0000313" key="4">
    <source>
        <dbReference type="EMBL" id="GGA91823.1"/>
    </source>
</evidence>
<evidence type="ECO:0000256" key="3">
    <source>
        <dbReference type="ARBA" id="ARBA00022729"/>
    </source>
</evidence>
<sequence>MLRLWRISLIVLCFWFKPLYAASAIVAVANNFYGPMKALNADFSQQTEHALQLSTGSTGQLYAQIVNGAPFDLFFAADTLRPQTLIEKGLGSSSFTYAQGCLVLWSTSPGLDLVSLLTQQDFTHLAIADPKLAPYGLAAQQSLSKMALWQAVQAKLVLGNGLNPTYQFIASGNAELGFVAKSQVFKQGQYREGSVWQVPIDYYQPILQDAVILRKGQNNPVINAFINYLKTERAQAIIKSYGYQ</sequence>
<gene>
    <name evidence="4" type="primary">modB</name>
    <name evidence="4" type="ORF">GCM10007414_00540</name>
</gene>
<evidence type="ECO:0000256" key="1">
    <source>
        <dbReference type="ARBA" id="ARBA00009175"/>
    </source>
</evidence>
<dbReference type="RefSeq" id="WP_055731673.1">
    <property type="nucleotide sequence ID" value="NZ_BMDY01000001.1"/>
</dbReference>
<dbReference type="Gene3D" id="3.40.190.10">
    <property type="entry name" value="Periplasmic binding protein-like II"/>
    <property type="match status" value="2"/>
</dbReference>
<keyword evidence="2" id="KW-0479">Metal-binding</keyword>
<comment type="similarity">
    <text evidence="1">Belongs to the bacterial solute-binding protein ModA family.</text>
</comment>
<dbReference type="Proteomes" id="UP000651977">
    <property type="component" value="Unassembled WGS sequence"/>
</dbReference>
<keyword evidence="5" id="KW-1185">Reference proteome</keyword>
<dbReference type="InterPro" id="IPR005950">
    <property type="entry name" value="ModA"/>
</dbReference>
<dbReference type="NCBIfam" id="TIGR01256">
    <property type="entry name" value="modA"/>
    <property type="match status" value="1"/>
</dbReference>
<accession>A0ABQ1HUQ4</accession>
<dbReference type="SUPFAM" id="SSF53850">
    <property type="entry name" value="Periplasmic binding protein-like II"/>
    <property type="match status" value="1"/>
</dbReference>
<dbReference type="PANTHER" id="PTHR30632">
    <property type="entry name" value="MOLYBDATE-BINDING PERIPLASMIC PROTEIN"/>
    <property type="match status" value="1"/>
</dbReference>
<comment type="caution">
    <text evidence="4">The sequence shown here is derived from an EMBL/GenBank/DDBJ whole genome shotgun (WGS) entry which is preliminary data.</text>
</comment>
<dbReference type="PIRSF" id="PIRSF004846">
    <property type="entry name" value="ModA"/>
    <property type="match status" value="1"/>
</dbReference>
<protein>
    <submittedName>
        <fullName evidence="4">Molybdate ABC transporter substrate-binding protein</fullName>
    </submittedName>
</protein>
<dbReference type="CDD" id="cd13539">
    <property type="entry name" value="PBP2_AvModA"/>
    <property type="match status" value="1"/>
</dbReference>
<dbReference type="EMBL" id="BMDY01000001">
    <property type="protein sequence ID" value="GGA91823.1"/>
    <property type="molecule type" value="Genomic_DNA"/>
</dbReference>
<dbReference type="Pfam" id="PF13531">
    <property type="entry name" value="SBP_bac_11"/>
    <property type="match status" value="1"/>
</dbReference>
<evidence type="ECO:0000313" key="5">
    <source>
        <dbReference type="Proteomes" id="UP000651977"/>
    </source>
</evidence>
<dbReference type="InterPro" id="IPR050682">
    <property type="entry name" value="ModA/WtpA"/>
</dbReference>
<keyword evidence="3" id="KW-0732">Signal</keyword>
<proteinExistence type="inferred from homology"/>
<evidence type="ECO:0000256" key="2">
    <source>
        <dbReference type="ARBA" id="ARBA00022723"/>
    </source>
</evidence>
<organism evidence="4 5">
    <name type="scientific">Agarivorans gilvus</name>
    <dbReference type="NCBI Taxonomy" id="680279"/>
    <lineage>
        <taxon>Bacteria</taxon>
        <taxon>Pseudomonadati</taxon>
        <taxon>Pseudomonadota</taxon>
        <taxon>Gammaproteobacteria</taxon>
        <taxon>Alteromonadales</taxon>
        <taxon>Alteromonadaceae</taxon>
        <taxon>Agarivorans</taxon>
    </lineage>
</organism>
<name>A0ABQ1HUQ4_9ALTE</name>